<protein>
    <submittedName>
        <fullName evidence="2">Uncharacterized protein</fullName>
    </submittedName>
</protein>
<sequence length="330" mass="33256">MTKNELIAVVSEINPFPPQQLYRLRNTRRRTLITMIESHIQGQPVAFPVTPSTPNSSAAKEAASPGTPASPAATGVLTGASAGSILAASPHLFSAPAVASPASKGSSPAKGPGSSVAQSSPAVQSPFATKATGSTAAAAAAASSTPSRAREQDEQEEVSSVVKVARQLSRVAAAAAAELTGSGSDSGSGSSSFCTESGGSATETESEVFSESDLSGTESDASVDSLTSPLPSRGVRTHVLHGGTPFLNESTFDVGRRATTRSSSRRHGAAIATPAAPALGLGRIHLAIAVIEVVIILFRSLSTASAPDVLSGPLWDLVIRHAGAPWSSVA</sequence>
<reference evidence="2" key="1">
    <citation type="submission" date="2013-04" db="EMBL/GenBank/DDBJ databases">
        <title>The Genome Sequence of Fonticula alba ATCC 38817.</title>
        <authorList>
            <consortium name="The Broad Institute Genomics Platform"/>
            <person name="Russ C."/>
            <person name="Cuomo C."/>
            <person name="Burger G."/>
            <person name="Gray M.W."/>
            <person name="Holland P.W.H."/>
            <person name="King N."/>
            <person name="Lang F.B.F."/>
            <person name="Roger A.J."/>
            <person name="Ruiz-Trillo I."/>
            <person name="Brown M."/>
            <person name="Walker B."/>
            <person name="Young S."/>
            <person name="Zeng Q."/>
            <person name="Gargeya S."/>
            <person name="Fitzgerald M."/>
            <person name="Haas B."/>
            <person name="Abouelleil A."/>
            <person name="Allen A.W."/>
            <person name="Alvarado L."/>
            <person name="Arachchi H.M."/>
            <person name="Berlin A.M."/>
            <person name="Chapman S.B."/>
            <person name="Gainer-Dewar J."/>
            <person name="Goldberg J."/>
            <person name="Griggs A."/>
            <person name="Gujja S."/>
            <person name="Hansen M."/>
            <person name="Howarth C."/>
            <person name="Imamovic A."/>
            <person name="Ireland A."/>
            <person name="Larimer J."/>
            <person name="McCowan C."/>
            <person name="Murphy C."/>
            <person name="Pearson M."/>
            <person name="Poon T.W."/>
            <person name="Priest M."/>
            <person name="Roberts A."/>
            <person name="Saif S."/>
            <person name="Shea T."/>
            <person name="Sisk P."/>
            <person name="Sykes S."/>
            <person name="Wortman J."/>
            <person name="Nusbaum C."/>
            <person name="Birren B."/>
        </authorList>
    </citation>
    <scope>NUCLEOTIDE SEQUENCE [LARGE SCALE GENOMIC DNA]</scope>
    <source>
        <strain evidence="2">ATCC 38817</strain>
    </source>
</reference>
<name>A0A058Z5I7_FONAL</name>
<proteinExistence type="predicted"/>
<dbReference type="Proteomes" id="UP000030693">
    <property type="component" value="Unassembled WGS sequence"/>
</dbReference>
<dbReference type="EMBL" id="KB932206">
    <property type="protein sequence ID" value="KCV69534.1"/>
    <property type="molecule type" value="Genomic_DNA"/>
</dbReference>
<feature type="compositionally biased region" description="Low complexity" evidence="1">
    <location>
        <begin position="97"/>
        <end position="147"/>
    </location>
</feature>
<gene>
    <name evidence="2" type="ORF">H696_03954</name>
</gene>
<feature type="compositionally biased region" description="Low complexity" evidence="1">
    <location>
        <begin position="62"/>
        <end position="71"/>
    </location>
</feature>
<organism evidence="2">
    <name type="scientific">Fonticula alba</name>
    <name type="common">Slime mold</name>
    <dbReference type="NCBI Taxonomy" id="691883"/>
    <lineage>
        <taxon>Eukaryota</taxon>
        <taxon>Rotosphaerida</taxon>
        <taxon>Fonticulaceae</taxon>
        <taxon>Fonticula</taxon>
    </lineage>
</organism>
<dbReference type="GeneID" id="20528679"/>
<evidence type="ECO:0000313" key="3">
    <source>
        <dbReference type="Proteomes" id="UP000030693"/>
    </source>
</evidence>
<evidence type="ECO:0000256" key="1">
    <source>
        <dbReference type="SAM" id="MobiDB-lite"/>
    </source>
</evidence>
<dbReference type="AlphaFoldDB" id="A0A058Z5I7"/>
<accession>A0A058Z5I7</accession>
<feature type="region of interest" description="Disordered" evidence="1">
    <location>
        <begin position="180"/>
        <end position="239"/>
    </location>
</feature>
<feature type="region of interest" description="Disordered" evidence="1">
    <location>
        <begin position="45"/>
        <end position="71"/>
    </location>
</feature>
<keyword evidence="3" id="KW-1185">Reference proteome</keyword>
<feature type="compositionally biased region" description="Low complexity" evidence="1">
    <location>
        <begin position="180"/>
        <end position="203"/>
    </location>
</feature>
<dbReference type="RefSeq" id="XP_009496099.1">
    <property type="nucleotide sequence ID" value="XM_009497824.1"/>
</dbReference>
<evidence type="ECO:0000313" key="2">
    <source>
        <dbReference type="EMBL" id="KCV69534.1"/>
    </source>
</evidence>
<feature type="region of interest" description="Disordered" evidence="1">
    <location>
        <begin position="97"/>
        <end position="161"/>
    </location>
</feature>
<feature type="compositionally biased region" description="Polar residues" evidence="1">
    <location>
        <begin position="212"/>
        <end position="230"/>
    </location>
</feature>